<dbReference type="InterPro" id="IPR037407">
    <property type="entry name" value="MLP_fam"/>
</dbReference>
<keyword evidence="4" id="KW-1185">Reference proteome</keyword>
<organism evidence="3 4">
    <name type="scientific">Streptomyces rubradiris</name>
    <name type="common">Streptomyces achromogenes subsp. rubradiris</name>
    <dbReference type="NCBI Taxonomy" id="285531"/>
    <lineage>
        <taxon>Bacteria</taxon>
        <taxon>Bacillati</taxon>
        <taxon>Actinomycetota</taxon>
        <taxon>Actinomycetes</taxon>
        <taxon>Kitasatosporales</taxon>
        <taxon>Streptomycetaceae</taxon>
        <taxon>Streptomyces</taxon>
    </lineage>
</organism>
<proteinExistence type="predicted"/>
<evidence type="ECO:0000256" key="1">
    <source>
        <dbReference type="SAM" id="MobiDB-lite"/>
    </source>
</evidence>
<evidence type="ECO:0000259" key="2">
    <source>
        <dbReference type="SMART" id="SM00923"/>
    </source>
</evidence>
<dbReference type="PANTHER" id="PTHR38444">
    <property type="entry name" value="ENTEROBACTIN BIOSYNTHESIS PROTEIN YBDZ"/>
    <property type="match status" value="1"/>
</dbReference>
<sequence length="105" mass="11565">MPLVPVVSVVSESTASSPGTAGRGGHDERHTTLYRAEPEEPMDDDTRSYVVVLNDEEQYSIWPADRDLPLGWRDGGVSGSKAECLAHINEAWTDMRPLSLRRAAQ</sequence>
<evidence type="ECO:0000313" key="3">
    <source>
        <dbReference type="EMBL" id="GHI50905.1"/>
    </source>
</evidence>
<feature type="region of interest" description="Disordered" evidence="1">
    <location>
        <begin position="1"/>
        <end position="32"/>
    </location>
</feature>
<dbReference type="PANTHER" id="PTHR38444:SF1">
    <property type="entry name" value="ENTEROBACTIN BIOSYNTHESIS PROTEIN YBDZ"/>
    <property type="match status" value="1"/>
</dbReference>
<name>A0ABQ3R4X4_STRRR</name>
<dbReference type="Pfam" id="PF03621">
    <property type="entry name" value="MbtH"/>
    <property type="match status" value="1"/>
</dbReference>
<feature type="compositionally biased region" description="Low complexity" evidence="1">
    <location>
        <begin position="1"/>
        <end position="17"/>
    </location>
</feature>
<comment type="caution">
    <text evidence="3">The sequence shown here is derived from an EMBL/GenBank/DDBJ whole genome shotgun (WGS) entry which is preliminary data.</text>
</comment>
<accession>A0ABQ3R4X4</accession>
<evidence type="ECO:0000313" key="4">
    <source>
        <dbReference type="Proteomes" id="UP000646738"/>
    </source>
</evidence>
<dbReference type="SMART" id="SM00923">
    <property type="entry name" value="MbtH"/>
    <property type="match status" value="1"/>
</dbReference>
<dbReference type="InterPro" id="IPR038020">
    <property type="entry name" value="MbtH-like_sf"/>
</dbReference>
<dbReference type="Gene3D" id="3.90.820.10">
    <property type="entry name" value="Structural Genomics, Unknown Function 30-nov-00 1gh9 Mol_id"/>
    <property type="match status" value="1"/>
</dbReference>
<reference evidence="4" key="1">
    <citation type="submission" date="2023-07" db="EMBL/GenBank/DDBJ databases">
        <title>Whole genome shotgun sequence of Streptomyces achromogenes subsp. rubradiris NBRC 14000.</title>
        <authorList>
            <person name="Komaki H."/>
            <person name="Tamura T."/>
        </authorList>
    </citation>
    <scope>NUCLEOTIDE SEQUENCE [LARGE SCALE GENOMIC DNA]</scope>
    <source>
        <strain evidence="4">NBRC 14000</strain>
    </source>
</reference>
<dbReference type="SUPFAM" id="SSF160582">
    <property type="entry name" value="MbtH-like"/>
    <property type="match status" value="1"/>
</dbReference>
<dbReference type="InterPro" id="IPR005153">
    <property type="entry name" value="MbtH-like_dom"/>
</dbReference>
<gene>
    <name evidence="3" type="ORF">Srubr_07510</name>
</gene>
<protein>
    <recommendedName>
        <fullName evidence="2">MbtH-like domain-containing protein</fullName>
    </recommendedName>
</protein>
<feature type="domain" description="MbtH-like" evidence="2">
    <location>
        <begin position="40"/>
        <end position="90"/>
    </location>
</feature>
<dbReference type="EMBL" id="BNEA01000001">
    <property type="protein sequence ID" value="GHI50905.1"/>
    <property type="molecule type" value="Genomic_DNA"/>
</dbReference>
<dbReference type="Proteomes" id="UP000646738">
    <property type="component" value="Unassembled WGS sequence"/>
</dbReference>